<name>A0A4Y8L0T8_9BACT</name>
<dbReference type="Proteomes" id="UP000297861">
    <property type="component" value="Unassembled WGS sequence"/>
</dbReference>
<dbReference type="EMBL" id="SOML01000007">
    <property type="protein sequence ID" value="TFD95638.1"/>
    <property type="molecule type" value="Genomic_DNA"/>
</dbReference>
<evidence type="ECO:0000313" key="1">
    <source>
        <dbReference type="EMBL" id="TFD95638.1"/>
    </source>
</evidence>
<organism evidence="1 2">
    <name type="scientific">Dysgonomonas capnocytophagoides</name>
    <dbReference type="NCBI Taxonomy" id="45254"/>
    <lineage>
        <taxon>Bacteria</taxon>
        <taxon>Pseudomonadati</taxon>
        <taxon>Bacteroidota</taxon>
        <taxon>Bacteroidia</taxon>
        <taxon>Bacteroidales</taxon>
        <taxon>Dysgonomonadaceae</taxon>
        <taxon>Dysgonomonas</taxon>
    </lineage>
</organism>
<dbReference type="OrthoDB" id="1048417at2"/>
<proteinExistence type="predicted"/>
<reference evidence="1 2" key="1">
    <citation type="submission" date="2019-03" db="EMBL/GenBank/DDBJ databases">
        <title>San Antonio Military Medical Center submission to MRSN (WRAIR), pending publication.</title>
        <authorList>
            <person name="Blyth D.M."/>
            <person name="Mccarthy S.L."/>
            <person name="Schall S.E."/>
            <person name="Stam J.A."/>
            <person name="Ong A.C."/>
            <person name="Mcgann P.T."/>
        </authorList>
    </citation>
    <scope>NUCLEOTIDE SEQUENCE [LARGE SCALE GENOMIC DNA]</scope>
    <source>
        <strain evidence="1 2">MRSN571793</strain>
    </source>
</reference>
<dbReference type="RefSeq" id="WP_134436657.1">
    <property type="nucleotide sequence ID" value="NZ_JAWZLG010000074.1"/>
</dbReference>
<gene>
    <name evidence="1" type="ORF">E2605_12445</name>
</gene>
<protein>
    <submittedName>
        <fullName evidence="1">Uncharacterized protein</fullName>
    </submittedName>
</protein>
<evidence type="ECO:0000313" key="2">
    <source>
        <dbReference type="Proteomes" id="UP000297861"/>
    </source>
</evidence>
<sequence length="124" mass="15164">MQEIDLIIDDQPDYAEELVRLDIRNQEAHAELQSYNDTKQFIYKHTIAENFRYKQTQQDELYKLLYKDPDKFMGEITNTLQNIRRIKSDLNKEKYKNQEERIAWMRNLDKARNKYEVMKNLISK</sequence>
<accession>A0A4Y8L0T8</accession>
<comment type="caution">
    <text evidence="1">The sequence shown here is derived from an EMBL/GenBank/DDBJ whole genome shotgun (WGS) entry which is preliminary data.</text>
</comment>
<keyword evidence="2" id="KW-1185">Reference proteome</keyword>
<dbReference type="AlphaFoldDB" id="A0A4Y8L0T8"/>